<evidence type="ECO:0000256" key="1">
    <source>
        <dbReference type="ARBA" id="ARBA00008814"/>
    </source>
</evidence>
<dbReference type="PANTHER" id="PTHR30535:SF7">
    <property type="entry name" value="IRON(III) DICITRATE-BINDING PROTEIN"/>
    <property type="match status" value="1"/>
</dbReference>
<dbReference type="Proteomes" id="UP001614394">
    <property type="component" value="Unassembled WGS sequence"/>
</dbReference>
<dbReference type="PROSITE" id="PS50983">
    <property type="entry name" value="FE_B12_PBP"/>
    <property type="match status" value="1"/>
</dbReference>
<reference evidence="4 5" key="1">
    <citation type="submission" date="2024-10" db="EMBL/GenBank/DDBJ databases">
        <title>The Natural Products Discovery Center: Release of the First 8490 Sequenced Strains for Exploring Actinobacteria Biosynthetic Diversity.</title>
        <authorList>
            <person name="Kalkreuter E."/>
            <person name="Kautsar S.A."/>
            <person name="Yang D."/>
            <person name="Bader C.D."/>
            <person name="Teijaro C.N."/>
            <person name="Fluegel L."/>
            <person name="Davis C.M."/>
            <person name="Simpson J.R."/>
            <person name="Lauterbach L."/>
            <person name="Steele A.D."/>
            <person name="Gui C."/>
            <person name="Meng S."/>
            <person name="Li G."/>
            <person name="Viehrig K."/>
            <person name="Ye F."/>
            <person name="Su P."/>
            <person name="Kiefer A.F."/>
            <person name="Nichols A."/>
            <person name="Cepeda A.J."/>
            <person name="Yan W."/>
            <person name="Fan B."/>
            <person name="Jiang Y."/>
            <person name="Adhikari A."/>
            <person name="Zheng C.-J."/>
            <person name="Schuster L."/>
            <person name="Cowan T.M."/>
            <person name="Smanski M.J."/>
            <person name="Chevrette M.G."/>
            <person name="De Carvalho L.P.S."/>
            <person name="Shen B."/>
        </authorList>
    </citation>
    <scope>NUCLEOTIDE SEQUENCE [LARGE SCALE GENOMIC DNA]</scope>
    <source>
        <strain evidence="4 5">NPDC053399</strain>
    </source>
</reference>
<comment type="caution">
    <text evidence="4">The sequence shown here is derived from an EMBL/GenBank/DDBJ whole genome shotgun (WGS) entry which is preliminary data.</text>
</comment>
<dbReference type="InterPro" id="IPR002491">
    <property type="entry name" value="ABC_transptr_periplasmic_BD"/>
</dbReference>
<feature type="signal peptide" evidence="2">
    <location>
        <begin position="1"/>
        <end position="20"/>
    </location>
</feature>
<name>A0ABW8C2F6_9ACTN</name>
<dbReference type="Pfam" id="PF01497">
    <property type="entry name" value="Peripla_BP_2"/>
    <property type="match status" value="1"/>
</dbReference>
<dbReference type="RefSeq" id="WP_399645951.1">
    <property type="nucleotide sequence ID" value="NZ_JBITYG010000002.1"/>
</dbReference>
<gene>
    <name evidence="4" type="ORF">ACIGXA_08670</name>
</gene>
<dbReference type="InterPro" id="IPR050902">
    <property type="entry name" value="ABC_Transporter_SBP"/>
</dbReference>
<organism evidence="4 5">
    <name type="scientific">Streptomyces fildesensis</name>
    <dbReference type="NCBI Taxonomy" id="375757"/>
    <lineage>
        <taxon>Bacteria</taxon>
        <taxon>Bacillati</taxon>
        <taxon>Actinomycetota</taxon>
        <taxon>Actinomycetes</taxon>
        <taxon>Kitasatosporales</taxon>
        <taxon>Streptomycetaceae</taxon>
        <taxon>Streptomyces</taxon>
    </lineage>
</organism>
<evidence type="ECO:0000313" key="4">
    <source>
        <dbReference type="EMBL" id="MFI9100588.1"/>
    </source>
</evidence>
<dbReference type="SUPFAM" id="SSF53807">
    <property type="entry name" value="Helical backbone' metal receptor"/>
    <property type="match status" value="1"/>
</dbReference>
<comment type="similarity">
    <text evidence="1">Belongs to the bacterial solute-binding protein 8 family.</text>
</comment>
<sequence>MSWKRPTAAFAVGALCLATAACGTSSGTTATAGKAEPPGAGYPVTVTDCGQTTTYTKAPSRVVVMNGASVAEVSSMLALGLGDRIVANAQSYGMSEVPGRVQAIAKLPTGGVKLNDIQDIPREAMLNLRPDFVLSTTGFGFDPKNGYATRKDLASIGAHTYMPVKGCDDASSVKGPPSIDDSYSMLRDLGKIFGVSVRAEKLIADSRARIAAISARVTTKLKASAGTAQPSKVMVIFSNMSMGANEFSSIAGVGIWNDILAKAAGSNAFASVTSNSFADLSKEKVAAAQVDALVVVSYHDPDPDAYARKLFAQFPQWKAARDKRYTVLSDSIYLGPSNDVAVERIARMLHPDAL</sequence>
<accession>A0ABW8C2F6</accession>
<feature type="domain" description="Fe/B12 periplasmic-binding" evidence="3">
    <location>
        <begin position="64"/>
        <end position="354"/>
    </location>
</feature>
<feature type="chain" id="PRO_5046441796" evidence="2">
    <location>
        <begin position="21"/>
        <end position="354"/>
    </location>
</feature>
<evidence type="ECO:0000313" key="5">
    <source>
        <dbReference type="Proteomes" id="UP001614394"/>
    </source>
</evidence>
<protein>
    <submittedName>
        <fullName evidence="4">ABC transporter substrate-binding protein</fullName>
    </submittedName>
</protein>
<keyword evidence="5" id="KW-1185">Reference proteome</keyword>
<dbReference type="Gene3D" id="3.40.50.1980">
    <property type="entry name" value="Nitrogenase molybdenum iron protein domain"/>
    <property type="match status" value="2"/>
</dbReference>
<evidence type="ECO:0000256" key="2">
    <source>
        <dbReference type="SAM" id="SignalP"/>
    </source>
</evidence>
<dbReference type="PROSITE" id="PS51257">
    <property type="entry name" value="PROKAR_LIPOPROTEIN"/>
    <property type="match status" value="1"/>
</dbReference>
<keyword evidence="2" id="KW-0732">Signal</keyword>
<dbReference type="EMBL" id="JBITYG010000002">
    <property type="protein sequence ID" value="MFI9100588.1"/>
    <property type="molecule type" value="Genomic_DNA"/>
</dbReference>
<dbReference type="PANTHER" id="PTHR30535">
    <property type="entry name" value="VITAMIN B12-BINDING PROTEIN"/>
    <property type="match status" value="1"/>
</dbReference>
<evidence type="ECO:0000259" key="3">
    <source>
        <dbReference type="PROSITE" id="PS50983"/>
    </source>
</evidence>
<proteinExistence type="inferred from homology"/>